<dbReference type="SMART" id="SM00388">
    <property type="entry name" value="HisKA"/>
    <property type="match status" value="1"/>
</dbReference>
<dbReference type="InterPro" id="IPR050736">
    <property type="entry name" value="Sensor_HK_Regulatory"/>
</dbReference>
<protein>
    <recommendedName>
        <fullName evidence="3">histidine kinase</fullName>
        <ecNumber evidence="3">2.7.13.3</ecNumber>
    </recommendedName>
</protein>
<evidence type="ECO:0000313" key="19">
    <source>
        <dbReference type="Proteomes" id="UP000288943"/>
    </source>
</evidence>
<keyword evidence="12" id="KW-0175">Coiled coil</keyword>
<keyword evidence="7" id="KW-0418">Kinase</keyword>
<dbReference type="EC" id="2.7.13.3" evidence="3"/>
<dbReference type="SUPFAM" id="SSF52172">
    <property type="entry name" value="CheY-like"/>
    <property type="match status" value="1"/>
</dbReference>
<keyword evidence="13" id="KW-1133">Transmembrane helix</keyword>
<dbReference type="InterPro" id="IPR011006">
    <property type="entry name" value="CheY-like_superfamily"/>
</dbReference>
<keyword evidence="4 11" id="KW-0597">Phosphoprotein</keyword>
<dbReference type="Gene3D" id="3.40.50.2300">
    <property type="match status" value="1"/>
</dbReference>
<dbReference type="GO" id="GO:0005886">
    <property type="term" value="C:plasma membrane"/>
    <property type="evidence" value="ECO:0007669"/>
    <property type="project" value="UniProtKB-SubCell"/>
</dbReference>
<dbReference type="EMBL" id="JAMDMJ010000017">
    <property type="protein sequence ID" value="MCY9597069.1"/>
    <property type="molecule type" value="Genomic_DNA"/>
</dbReference>
<dbReference type="SUPFAM" id="SSF55785">
    <property type="entry name" value="PYP-like sensor domain (PAS domain)"/>
    <property type="match status" value="1"/>
</dbReference>
<evidence type="ECO:0000313" key="17">
    <source>
        <dbReference type="EMBL" id="QAV16182.1"/>
    </source>
</evidence>
<accession>A0A410WPA5</accession>
<evidence type="ECO:0000256" key="8">
    <source>
        <dbReference type="ARBA" id="ARBA00022840"/>
    </source>
</evidence>
<feature type="transmembrane region" description="Helical" evidence="13">
    <location>
        <begin position="184"/>
        <end position="205"/>
    </location>
</feature>
<dbReference type="Pfam" id="PF00512">
    <property type="entry name" value="HisKA"/>
    <property type="match status" value="1"/>
</dbReference>
<keyword evidence="5" id="KW-0808">Transferase</keyword>
<feature type="domain" description="Histidine kinase" evidence="14">
    <location>
        <begin position="570"/>
        <end position="785"/>
    </location>
</feature>
<name>A0A410WPA5_9BACL</name>
<evidence type="ECO:0000256" key="11">
    <source>
        <dbReference type="PROSITE-ProRule" id="PRU00169"/>
    </source>
</evidence>
<keyword evidence="20" id="KW-1185">Reference proteome</keyword>
<dbReference type="SUPFAM" id="SSF55874">
    <property type="entry name" value="ATPase domain of HSP90 chaperone/DNA topoisomerase II/histidine kinase"/>
    <property type="match status" value="1"/>
</dbReference>
<reference evidence="16 20" key="2">
    <citation type="submission" date="2022-05" db="EMBL/GenBank/DDBJ databases">
        <title>Genome Sequencing of Bee-Associated Microbes.</title>
        <authorList>
            <person name="Dunlap C."/>
        </authorList>
    </citation>
    <scope>NUCLEOTIDE SEQUENCE [LARGE SCALE GENOMIC DNA]</scope>
    <source>
        <strain evidence="16 20">NRRL B-23120</strain>
    </source>
</reference>
<keyword evidence="10 13" id="KW-0472">Membrane</keyword>
<feature type="transmembrane region" description="Helical" evidence="13">
    <location>
        <begin position="12"/>
        <end position="29"/>
    </location>
</feature>
<dbReference type="InterPro" id="IPR036890">
    <property type="entry name" value="HATPase_C_sf"/>
</dbReference>
<dbReference type="InterPro" id="IPR003661">
    <property type="entry name" value="HisK_dim/P_dom"/>
</dbReference>
<evidence type="ECO:0000256" key="10">
    <source>
        <dbReference type="ARBA" id="ARBA00023136"/>
    </source>
</evidence>
<keyword evidence="8 16" id="KW-0067">ATP-binding</keyword>
<dbReference type="PROSITE" id="PS50109">
    <property type="entry name" value="HIS_KIN"/>
    <property type="match status" value="1"/>
</dbReference>
<evidence type="ECO:0000256" key="3">
    <source>
        <dbReference type="ARBA" id="ARBA00012438"/>
    </source>
</evidence>
<dbReference type="Gene3D" id="3.30.565.10">
    <property type="entry name" value="Histidine kinase-like ATPase, C-terminal domain"/>
    <property type="match status" value="1"/>
</dbReference>
<dbReference type="InterPro" id="IPR004358">
    <property type="entry name" value="Sig_transdc_His_kin-like_C"/>
</dbReference>
<dbReference type="PROSITE" id="PS50110">
    <property type="entry name" value="RESPONSE_REGULATORY"/>
    <property type="match status" value="1"/>
</dbReference>
<dbReference type="KEGG" id="pchi:PC41400_00020"/>
<dbReference type="Pfam" id="PF02518">
    <property type="entry name" value="HATPase_c"/>
    <property type="match status" value="1"/>
</dbReference>
<comment type="subcellular location">
    <subcellularLocation>
        <location evidence="2">Cell membrane</location>
        <topology evidence="2">Multi-pass membrane protein</topology>
    </subcellularLocation>
</comment>
<evidence type="ECO:0000259" key="14">
    <source>
        <dbReference type="PROSITE" id="PS50109"/>
    </source>
</evidence>
<dbReference type="FunFam" id="1.10.287.130:FF:000001">
    <property type="entry name" value="Two-component sensor histidine kinase"/>
    <property type="match status" value="1"/>
</dbReference>
<keyword evidence="9" id="KW-0902">Two-component regulatory system</keyword>
<dbReference type="InterPro" id="IPR036097">
    <property type="entry name" value="HisK_dim/P_sf"/>
</dbReference>
<feature type="coiled-coil region" evidence="12">
    <location>
        <begin position="214"/>
        <end position="245"/>
    </location>
</feature>
<dbReference type="CDD" id="cd00082">
    <property type="entry name" value="HisKA"/>
    <property type="match status" value="1"/>
</dbReference>
<dbReference type="Gene3D" id="3.30.450.20">
    <property type="entry name" value="PAS domain"/>
    <property type="match status" value="1"/>
</dbReference>
<comment type="catalytic activity">
    <reaction evidence="1">
        <text>ATP + protein L-histidine = ADP + protein N-phospho-L-histidine.</text>
        <dbReference type="EC" id="2.7.13.3"/>
    </reaction>
</comment>
<dbReference type="OrthoDB" id="9813151at2"/>
<evidence type="ECO:0000313" key="18">
    <source>
        <dbReference type="EMBL" id="QAV21589.1"/>
    </source>
</evidence>
<feature type="domain" description="Response regulatory" evidence="15">
    <location>
        <begin position="792"/>
        <end position="909"/>
    </location>
</feature>
<keyword evidence="13" id="KW-0812">Transmembrane</keyword>
<dbReference type="CDD" id="cd19410">
    <property type="entry name" value="HK9-like_sensor"/>
    <property type="match status" value="1"/>
</dbReference>
<dbReference type="GO" id="GO:0005524">
    <property type="term" value="F:ATP binding"/>
    <property type="evidence" value="ECO:0007669"/>
    <property type="project" value="UniProtKB-KW"/>
</dbReference>
<dbReference type="Pfam" id="PF00072">
    <property type="entry name" value="Response_reg"/>
    <property type="match status" value="1"/>
</dbReference>
<dbReference type="InterPro" id="IPR001789">
    <property type="entry name" value="Sig_transdc_resp-reg_receiver"/>
</dbReference>
<evidence type="ECO:0000256" key="2">
    <source>
        <dbReference type="ARBA" id="ARBA00004651"/>
    </source>
</evidence>
<evidence type="ECO:0000256" key="1">
    <source>
        <dbReference type="ARBA" id="ARBA00000085"/>
    </source>
</evidence>
<dbReference type="CDD" id="cd00075">
    <property type="entry name" value="HATPase"/>
    <property type="match status" value="1"/>
</dbReference>
<evidence type="ECO:0000256" key="7">
    <source>
        <dbReference type="ARBA" id="ARBA00022777"/>
    </source>
</evidence>
<dbReference type="Gene3D" id="1.10.287.130">
    <property type="match status" value="1"/>
</dbReference>
<dbReference type="RefSeq" id="WP_042235136.1">
    <property type="nucleotide sequence ID" value="NZ_CP026520.1"/>
</dbReference>
<dbReference type="InterPro" id="IPR035965">
    <property type="entry name" value="PAS-like_dom_sf"/>
</dbReference>
<evidence type="ECO:0000256" key="4">
    <source>
        <dbReference type="ARBA" id="ARBA00022553"/>
    </source>
</evidence>
<evidence type="ECO:0000259" key="15">
    <source>
        <dbReference type="PROSITE" id="PS50110"/>
    </source>
</evidence>
<dbReference type="PANTHER" id="PTHR43711:SF1">
    <property type="entry name" value="HISTIDINE KINASE 1"/>
    <property type="match status" value="1"/>
</dbReference>
<dbReference type="InterPro" id="IPR003594">
    <property type="entry name" value="HATPase_dom"/>
</dbReference>
<dbReference type="EMBL" id="CP026520">
    <property type="protein sequence ID" value="QAV21589.1"/>
    <property type="molecule type" value="Genomic_DNA"/>
</dbReference>
<dbReference type="PANTHER" id="PTHR43711">
    <property type="entry name" value="TWO-COMPONENT HISTIDINE KINASE"/>
    <property type="match status" value="1"/>
</dbReference>
<dbReference type="InterPro" id="IPR005467">
    <property type="entry name" value="His_kinase_dom"/>
</dbReference>
<evidence type="ECO:0000256" key="6">
    <source>
        <dbReference type="ARBA" id="ARBA00022741"/>
    </source>
</evidence>
<evidence type="ECO:0000256" key="13">
    <source>
        <dbReference type="SAM" id="Phobius"/>
    </source>
</evidence>
<keyword evidence="6" id="KW-0547">Nucleotide-binding</keyword>
<reference evidence="17 19" key="1">
    <citation type="submission" date="2018-01" db="EMBL/GenBank/DDBJ databases">
        <title>The whole genome sequencing and assembly of Paenibacillus chitinolyticus KCCM 41400 strain.</title>
        <authorList>
            <person name="Kim J.-Y."/>
            <person name="Park M.-K."/>
            <person name="Lee Y.-J."/>
            <person name="Yi H."/>
            <person name="Bahn Y.-S."/>
            <person name="Kim J.F."/>
            <person name="Lee D.-W."/>
        </authorList>
    </citation>
    <scope>NUCLEOTIDE SEQUENCE [LARGE SCALE GENOMIC DNA]</scope>
    <source>
        <strain evidence="17 19">KCCM 41400</strain>
    </source>
</reference>
<dbReference type="GO" id="GO:0000155">
    <property type="term" value="F:phosphorelay sensor kinase activity"/>
    <property type="evidence" value="ECO:0007669"/>
    <property type="project" value="InterPro"/>
</dbReference>
<proteinExistence type="predicted"/>
<dbReference type="Pfam" id="PF05227">
    <property type="entry name" value="CHASE3"/>
    <property type="match status" value="1"/>
</dbReference>
<evidence type="ECO:0000256" key="5">
    <source>
        <dbReference type="ARBA" id="ARBA00022679"/>
    </source>
</evidence>
<dbReference type="Proteomes" id="UP000288943">
    <property type="component" value="Chromosome"/>
</dbReference>
<feature type="modified residue" description="4-aspartylphosphate" evidence="11">
    <location>
        <position position="844"/>
    </location>
</feature>
<evidence type="ECO:0000256" key="12">
    <source>
        <dbReference type="SAM" id="Coils"/>
    </source>
</evidence>
<dbReference type="AlphaFoldDB" id="A0A410WPA5"/>
<sequence>MKFNRSRLSLSYVIAIVLLLALVGTSSYISSLNMERQSDAVIENAIPVISAANNLLQDLLNQETGIRGYLISSDPKYLEPYENGKAALQKDLEVIRTLESGHDDLRILIQTQVNPHIQKMLTFYTSQIELVQSGKVQEAQGRINIGKQYMDQYRTLHLSILDVLNKISDSSHDSIKRAGAVSRMIILSGGILGILIGIWSGLIQLRASRAESQLRKSEETYRFMAESLEAQNEEIVAQQEEQQITLAKLSDRERELELISNYQEKLTGFTELKQFLQHSIPALLDSVSYDAALVVLKCKEAEHYEVLFSSGYPRSFASRAQSELYGASQRVFDEGCAFVQKREATEAERGFHDGISVAVDHYFPLQDDRQQVIGFLLLTNFHGFDRHEEKERLTLGLIRQFDLAFYAQIMNDERRKQAAHLEELNDQLVLEKQYIESQRDLIEGILEAAHEGMMMCDRNGKILIANNQMHKFFHLDEQIGHDFVDSCQEIAASSSGFTGVSQSIKALFDGDINQLNERFTFMNGEEPQFTEIYATSVGENDSDESGYLFVFRDRTEEERIDAMKNEFVSIVSHELRTPLASVLGFIEILIHRELPREKQQKYLDTIFKEATRLANLINDFLDLQRMESGRQVYHFAPVDMKELVYDIVEKWQDKQNHDIGISVLSPAEVWVRGDSDRLRQVVQNLLSNAIKYSPGAERIDLQIRESGGSVFIDVTDYGLGIPEEAKEHLFSKFYRVDNSDRRQIGGTGLGLAIVKEIVEGHQGKLTFRSQMGKGSTFTVELVPFEMVSLNNKIVIFEDDDNLAKLIQVALAKLQLPSVQLRSAEEGILSLKRKTTEAPLLFIVDIHLEGSLTGWDFISELYHHPVYNRTPVIVSTALEPPLDYHEKDIEKFMRKPFTMERLIQVAQDLLSNRDKPSYVFPSQDRNLITSSLERNGIKVHDVRVNADTIEFEIETEDEEK</sequence>
<dbReference type="InterPro" id="IPR007891">
    <property type="entry name" value="CHASE3"/>
</dbReference>
<dbReference type="KEGG" id="pchi:PC41400_29615"/>
<dbReference type="FunFam" id="3.30.565.10:FF:000006">
    <property type="entry name" value="Sensor histidine kinase WalK"/>
    <property type="match status" value="1"/>
</dbReference>
<dbReference type="SMART" id="SM00387">
    <property type="entry name" value="HATPase_c"/>
    <property type="match status" value="1"/>
</dbReference>
<evidence type="ECO:0000256" key="9">
    <source>
        <dbReference type="ARBA" id="ARBA00023012"/>
    </source>
</evidence>
<dbReference type="Proteomes" id="UP001527202">
    <property type="component" value="Unassembled WGS sequence"/>
</dbReference>
<dbReference type="PRINTS" id="PR00344">
    <property type="entry name" value="BCTRLSENSOR"/>
</dbReference>
<dbReference type="SMART" id="SM00448">
    <property type="entry name" value="REC"/>
    <property type="match status" value="1"/>
</dbReference>
<evidence type="ECO:0000313" key="16">
    <source>
        <dbReference type="EMBL" id="MCY9597069.1"/>
    </source>
</evidence>
<evidence type="ECO:0000313" key="20">
    <source>
        <dbReference type="Proteomes" id="UP001527202"/>
    </source>
</evidence>
<dbReference type="EMBL" id="CP026520">
    <property type="protein sequence ID" value="QAV16182.1"/>
    <property type="molecule type" value="Genomic_DNA"/>
</dbReference>
<dbReference type="SUPFAM" id="SSF47384">
    <property type="entry name" value="Homodimeric domain of signal transducing histidine kinase"/>
    <property type="match status" value="1"/>
</dbReference>
<organism evidence="17 19">
    <name type="scientific">Paenibacillus chitinolyticus</name>
    <dbReference type="NCBI Taxonomy" id="79263"/>
    <lineage>
        <taxon>Bacteria</taxon>
        <taxon>Bacillati</taxon>
        <taxon>Bacillota</taxon>
        <taxon>Bacilli</taxon>
        <taxon>Bacillales</taxon>
        <taxon>Paenibacillaceae</taxon>
        <taxon>Paenibacillus</taxon>
    </lineage>
</organism>
<dbReference type="GeneID" id="95378954"/>
<gene>
    <name evidence="16" type="ORF">M5X16_15005</name>
    <name evidence="17" type="ORF">PC41400_00020</name>
    <name evidence="18" type="ORF">PC41400_29615</name>
</gene>